<proteinExistence type="predicted"/>
<comment type="caution">
    <text evidence="2">The sequence shown here is derived from an EMBL/GenBank/DDBJ whole genome shotgun (WGS) entry which is preliminary data.</text>
</comment>
<dbReference type="AlphaFoldDB" id="A0A8X6YRS8"/>
<reference evidence="2" key="1">
    <citation type="submission" date="2020-08" db="EMBL/GenBank/DDBJ databases">
        <title>Multicomponent nature underlies the extraordinary mechanical properties of spider dragline silk.</title>
        <authorList>
            <person name="Kono N."/>
            <person name="Nakamura H."/>
            <person name="Mori M."/>
            <person name="Yoshida Y."/>
            <person name="Ohtoshi R."/>
            <person name="Malay A.D."/>
            <person name="Moran D.A.P."/>
            <person name="Tomita M."/>
            <person name="Numata K."/>
            <person name="Arakawa K."/>
        </authorList>
    </citation>
    <scope>NUCLEOTIDE SEQUENCE</scope>
</reference>
<dbReference type="OrthoDB" id="10577179at2759"/>
<feature type="compositionally biased region" description="Polar residues" evidence="1">
    <location>
        <begin position="132"/>
        <end position="145"/>
    </location>
</feature>
<evidence type="ECO:0000313" key="2">
    <source>
        <dbReference type="EMBL" id="GFY77273.1"/>
    </source>
</evidence>
<evidence type="ECO:0000256" key="1">
    <source>
        <dbReference type="SAM" id="MobiDB-lite"/>
    </source>
</evidence>
<accession>A0A8X6YRS8</accession>
<gene>
    <name evidence="2" type="ORF">TNIN_236261</name>
</gene>
<feature type="region of interest" description="Disordered" evidence="1">
    <location>
        <begin position="130"/>
        <end position="167"/>
    </location>
</feature>
<name>A0A8X6YRS8_9ARAC</name>
<organism evidence="2 3">
    <name type="scientific">Trichonephila inaurata madagascariensis</name>
    <dbReference type="NCBI Taxonomy" id="2747483"/>
    <lineage>
        <taxon>Eukaryota</taxon>
        <taxon>Metazoa</taxon>
        <taxon>Ecdysozoa</taxon>
        <taxon>Arthropoda</taxon>
        <taxon>Chelicerata</taxon>
        <taxon>Arachnida</taxon>
        <taxon>Araneae</taxon>
        <taxon>Araneomorphae</taxon>
        <taxon>Entelegynae</taxon>
        <taxon>Araneoidea</taxon>
        <taxon>Nephilidae</taxon>
        <taxon>Trichonephila</taxon>
        <taxon>Trichonephila inaurata</taxon>
    </lineage>
</organism>
<dbReference type="Proteomes" id="UP000886998">
    <property type="component" value="Unassembled WGS sequence"/>
</dbReference>
<evidence type="ECO:0000313" key="3">
    <source>
        <dbReference type="Proteomes" id="UP000886998"/>
    </source>
</evidence>
<dbReference type="EMBL" id="BMAV01022393">
    <property type="protein sequence ID" value="GFY77273.1"/>
    <property type="molecule type" value="Genomic_DNA"/>
</dbReference>
<protein>
    <submittedName>
        <fullName evidence="2">Uncharacterized protein</fullName>
    </submittedName>
</protein>
<sequence>MDTSDAATNSQVSVNSLDSLSAFNVVDAHKKLDSLNTSKDCTDFCVELEDLIYNVNNDNSKELGLNEFRTKHDSEPLNELQLSRVTRKGKKAKTIVKEQDIVETKNSFETISPVEDPSDIDIEDCEDIIVDVTQSNNGKEPSATTHEPDPPSNDAAASVPTSSNVHR</sequence>
<keyword evidence="3" id="KW-1185">Reference proteome</keyword>